<feature type="repeat" description="ANK" evidence="3">
    <location>
        <begin position="1154"/>
        <end position="1186"/>
    </location>
</feature>
<feature type="compositionally biased region" description="Acidic residues" evidence="4">
    <location>
        <begin position="618"/>
        <end position="633"/>
    </location>
</feature>
<feature type="repeat" description="ANK" evidence="3">
    <location>
        <begin position="993"/>
        <end position="1022"/>
    </location>
</feature>
<feature type="repeat" description="ANK" evidence="3">
    <location>
        <begin position="746"/>
        <end position="778"/>
    </location>
</feature>
<evidence type="ECO:0000256" key="4">
    <source>
        <dbReference type="SAM" id="MobiDB-lite"/>
    </source>
</evidence>
<accession>A0A0D2F343</accession>
<evidence type="ECO:0000259" key="5">
    <source>
        <dbReference type="Pfam" id="PF14420"/>
    </source>
</evidence>
<dbReference type="Pfam" id="PF00023">
    <property type="entry name" value="Ank"/>
    <property type="match status" value="1"/>
</dbReference>
<proteinExistence type="predicted"/>
<dbReference type="Gene3D" id="1.25.40.20">
    <property type="entry name" value="Ankyrin repeat-containing domain"/>
    <property type="match status" value="4"/>
</dbReference>
<evidence type="ECO:0000256" key="1">
    <source>
        <dbReference type="ARBA" id="ARBA00022737"/>
    </source>
</evidence>
<dbReference type="InterPro" id="IPR002110">
    <property type="entry name" value="Ankyrin_rpt"/>
</dbReference>
<feature type="repeat" description="ANK" evidence="3">
    <location>
        <begin position="914"/>
        <end position="946"/>
    </location>
</feature>
<dbReference type="PROSITE" id="PS50088">
    <property type="entry name" value="ANK_REPEAT"/>
    <property type="match status" value="11"/>
</dbReference>
<protein>
    <recommendedName>
        <fullName evidence="5">Clr5 domain-containing protein</fullName>
    </recommendedName>
</protein>
<evidence type="ECO:0000313" key="6">
    <source>
        <dbReference type="EMBL" id="KIW62343.1"/>
    </source>
</evidence>
<keyword evidence="2 3" id="KW-0040">ANK repeat</keyword>
<feature type="domain" description="Clr5" evidence="5">
    <location>
        <begin position="9"/>
        <end position="61"/>
    </location>
</feature>
<evidence type="ECO:0000313" key="7">
    <source>
        <dbReference type="Proteomes" id="UP000054266"/>
    </source>
</evidence>
<feature type="repeat" description="ANK" evidence="3">
    <location>
        <begin position="1119"/>
        <end position="1151"/>
    </location>
</feature>
<dbReference type="Pfam" id="PF12796">
    <property type="entry name" value="Ank_2"/>
    <property type="match status" value="6"/>
</dbReference>
<dbReference type="SUPFAM" id="SSF48403">
    <property type="entry name" value="Ankyrin repeat"/>
    <property type="match status" value="2"/>
</dbReference>
<feature type="region of interest" description="Disordered" evidence="4">
    <location>
        <begin position="611"/>
        <end position="633"/>
    </location>
</feature>
<keyword evidence="7" id="KW-1185">Reference proteome</keyword>
<organism evidence="6 7">
    <name type="scientific">Phialophora macrospora</name>
    <dbReference type="NCBI Taxonomy" id="1851006"/>
    <lineage>
        <taxon>Eukaryota</taxon>
        <taxon>Fungi</taxon>
        <taxon>Dikarya</taxon>
        <taxon>Ascomycota</taxon>
        <taxon>Pezizomycotina</taxon>
        <taxon>Eurotiomycetes</taxon>
        <taxon>Chaetothyriomycetidae</taxon>
        <taxon>Chaetothyriales</taxon>
        <taxon>Herpotrichiellaceae</taxon>
        <taxon>Phialophora</taxon>
    </lineage>
</organism>
<feature type="repeat" description="ANK" evidence="3">
    <location>
        <begin position="676"/>
        <end position="708"/>
    </location>
</feature>
<evidence type="ECO:0000256" key="2">
    <source>
        <dbReference type="ARBA" id="ARBA00023043"/>
    </source>
</evidence>
<dbReference type="InterPro" id="IPR036770">
    <property type="entry name" value="Ankyrin_rpt-contain_sf"/>
</dbReference>
<dbReference type="Pfam" id="PF14420">
    <property type="entry name" value="Clr5"/>
    <property type="match status" value="1"/>
</dbReference>
<dbReference type="HOGENOM" id="CLU_286830_0_0_1"/>
<keyword evidence="1" id="KW-0677">Repeat</keyword>
<feature type="repeat" description="ANK" evidence="3">
    <location>
        <begin position="877"/>
        <end position="905"/>
    </location>
</feature>
<dbReference type="AlphaFoldDB" id="A0A0D2F343"/>
<feature type="repeat" description="ANK" evidence="3">
    <location>
        <begin position="711"/>
        <end position="743"/>
    </location>
</feature>
<dbReference type="PROSITE" id="PS50297">
    <property type="entry name" value="ANK_REP_REGION"/>
    <property type="match status" value="9"/>
</dbReference>
<dbReference type="PANTHER" id="PTHR24198:SF165">
    <property type="entry name" value="ANKYRIN REPEAT-CONTAINING PROTEIN-RELATED"/>
    <property type="match status" value="1"/>
</dbReference>
<feature type="repeat" description="ANK" evidence="3">
    <location>
        <begin position="563"/>
        <end position="595"/>
    </location>
</feature>
<feature type="repeat" description="ANK" evidence="3">
    <location>
        <begin position="517"/>
        <end position="545"/>
    </location>
</feature>
<gene>
    <name evidence="6" type="ORF">PV04_10524</name>
</gene>
<name>A0A0D2F343_9EURO</name>
<evidence type="ECO:0000256" key="3">
    <source>
        <dbReference type="PROSITE-ProRule" id="PRU00023"/>
    </source>
</evidence>
<dbReference type="SMART" id="SM00248">
    <property type="entry name" value="ANK"/>
    <property type="match status" value="16"/>
</dbReference>
<dbReference type="STRING" id="5601.A0A0D2F343"/>
<dbReference type="PANTHER" id="PTHR24198">
    <property type="entry name" value="ANKYRIN REPEAT AND PROTEIN KINASE DOMAIN-CONTAINING PROTEIN"/>
    <property type="match status" value="1"/>
</dbReference>
<sequence length="1250" mass="136974">MAAPCEVSRAEWERHKPAICELYVNQGLTLARVMDQMASDHNFRASVAQYKRKLNAWNIQKNRKGDLWKDVSLTLKRKNLDANDVDVFLCGIPVPTKKLKREISRYDLPTLRLTPMLTASSASRDIILPTSLRALTPDEITIRPKIQPPRCLRVELPWYKLRDQLNRIIPKLFPPEEDRSPSPLPSTLLDLSEYAFEWRIKQDCIFEPSHGSATHARFGDFVGDKIASVLNVSGLATRQETLSAAMAMVAPYVPEKYETETLDSINQLIDPGWSKRMLVLISFMTLLLANDVLSDKKLEAFVIFLDEVAGNLAFDMLPLKEEPSTQAIIFKLLFAAVRLDVPRLLQSAVKNKVNVNRQSSGWKPTTLILEAVRLERLCIIQLLINAAADLQPIKSEEKLFHAFGCPLRRKSVGRFAADVYGVPRFYCPCEAFWFSKRAVCSTAASTRIANEVIPLLLQSSGTVGPGPVMTLAIRHGATTETIERLLRAGGSVDECCISFICPPTNSWRSEGLEGYAPKSTPLSAAVTSGDVPLVSLLLEYGADPNGPISGFTSDLLVDWGEYFYKSPLVIATERNNLQIVQILLEHGADPNLSPLDVFESAEKEPFIHSYHNEHMGDDDMGDDDMGDDDMGDDDMDDDDTGPRILVLYPLQAAAGLPDTHIAELLLGYNATVNPTHGTPPLAIAARYARSETVSLLLSNGAMVNPSRIQYFGMSALEGAVLSGDETMVERMLLAGADPNGSSAGRGGGTPLQRAAEKGFTAIFDSLLRAGANLESSLGLNQGGTILYWSVQHRNHDRVKWLLCNGVNPNGDPRDGMSPLTAAIMVEDLELVSLLIKWGADTNDPYPMRKDLYKGELRSFLEDWTGPNPKRSLGLMPPLHWAVITGQLGVVDCLCSSGADVSGTNIRPDWILRTSGLTALHLAVACRSKDIVTYLLARGADMNCITNIRGTVNSPLCTSVRNSDQEITGLLLRNGANPYLPNIAENDEPRRGARRILPLELACQFGDEQMVRLLLSSGVDVHVGCPLVFAFAPLFNPHDSCDEAKCRSGGNRRVNTIELLLSYGAKVNQRSNDLDTPLQAVLRHANYVSLPLGREVAFRCARRLIELGAEINAAPSAGPSGRTALQAAVEVGDVEFVQFLLAKGAEVNAPAAPIYGVTALQVAAIAGRLRIAQILLEHEAEIDADPSPGDGRRAIDGAAEWGRIDMVKLLLDNYNGPRSISDVCASAMEYAKIANQWYVMELLEKYEAPAR</sequence>
<dbReference type="InterPro" id="IPR025676">
    <property type="entry name" value="Clr5_dom"/>
</dbReference>
<dbReference type="Proteomes" id="UP000054266">
    <property type="component" value="Unassembled WGS sequence"/>
</dbReference>
<feature type="repeat" description="ANK" evidence="3">
    <location>
        <begin position="814"/>
        <end position="842"/>
    </location>
</feature>
<reference evidence="6 7" key="1">
    <citation type="submission" date="2015-01" db="EMBL/GenBank/DDBJ databases">
        <title>The Genome Sequence of Capronia semiimmersa CBS27337.</title>
        <authorList>
            <consortium name="The Broad Institute Genomics Platform"/>
            <person name="Cuomo C."/>
            <person name="de Hoog S."/>
            <person name="Gorbushina A."/>
            <person name="Stielow B."/>
            <person name="Teixiera M."/>
            <person name="Abouelleil A."/>
            <person name="Chapman S.B."/>
            <person name="Priest M."/>
            <person name="Young S.K."/>
            <person name="Wortman J."/>
            <person name="Nusbaum C."/>
            <person name="Birren B."/>
        </authorList>
    </citation>
    <scope>NUCLEOTIDE SEQUENCE [LARGE SCALE GENOMIC DNA]</scope>
    <source>
        <strain evidence="6 7">CBS 27337</strain>
    </source>
</reference>
<dbReference type="EMBL" id="KN846963">
    <property type="protein sequence ID" value="KIW62343.1"/>
    <property type="molecule type" value="Genomic_DNA"/>
</dbReference>